<feature type="transmembrane region" description="Helical" evidence="10">
    <location>
        <begin position="486"/>
        <end position="505"/>
    </location>
</feature>
<keyword evidence="8 10" id="KW-1133">Transmembrane helix</keyword>
<dbReference type="AlphaFoldDB" id="A0A388K829"/>
<feature type="compositionally biased region" description="Low complexity" evidence="11">
    <location>
        <begin position="84"/>
        <end position="103"/>
    </location>
</feature>
<comment type="function">
    <text evidence="10">Serine protease involved in intramembrane proteolysis.</text>
</comment>
<evidence type="ECO:0000256" key="4">
    <source>
        <dbReference type="ARBA" id="ARBA00022670"/>
    </source>
</evidence>
<evidence type="ECO:0000256" key="2">
    <source>
        <dbReference type="ARBA" id="ARBA00004141"/>
    </source>
</evidence>
<feature type="transmembrane region" description="Helical" evidence="10">
    <location>
        <begin position="433"/>
        <end position="465"/>
    </location>
</feature>
<comment type="caution">
    <text evidence="10">Lacks conserved residue(s) required for the propagation of feature annotation.</text>
</comment>
<feature type="compositionally biased region" description="Basic and acidic residues" evidence="11">
    <location>
        <begin position="169"/>
        <end position="179"/>
    </location>
</feature>
<organism evidence="13 14">
    <name type="scientific">Chara braunii</name>
    <name type="common">Braun's stonewort</name>
    <dbReference type="NCBI Taxonomy" id="69332"/>
    <lineage>
        <taxon>Eukaryota</taxon>
        <taxon>Viridiplantae</taxon>
        <taxon>Streptophyta</taxon>
        <taxon>Charophyceae</taxon>
        <taxon>Charales</taxon>
        <taxon>Characeae</taxon>
        <taxon>Chara</taxon>
    </lineage>
</organism>
<reference evidence="13 14" key="1">
    <citation type="journal article" date="2018" name="Cell">
        <title>The Chara Genome: Secondary Complexity and Implications for Plant Terrestrialization.</title>
        <authorList>
            <person name="Nishiyama T."/>
            <person name="Sakayama H."/>
            <person name="Vries J.D."/>
            <person name="Buschmann H."/>
            <person name="Saint-Marcoux D."/>
            <person name="Ullrich K.K."/>
            <person name="Haas F.B."/>
            <person name="Vanderstraeten L."/>
            <person name="Becker D."/>
            <person name="Lang D."/>
            <person name="Vosolsobe S."/>
            <person name="Rombauts S."/>
            <person name="Wilhelmsson P.K.I."/>
            <person name="Janitza P."/>
            <person name="Kern R."/>
            <person name="Heyl A."/>
            <person name="Rumpler F."/>
            <person name="Villalobos L.I.A.C."/>
            <person name="Clay J.M."/>
            <person name="Skokan R."/>
            <person name="Toyoda A."/>
            <person name="Suzuki Y."/>
            <person name="Kagoshima H."/>
            <person name="Schijlen E."/>
            <person name="Tajeshwar N."/>
            <person name="Catarino B."/>
            <person name="Hetherington A.J."/>
            <person name="Saltykova A."/>
            <person name="Bonnot C."/>
            <person name="Breuninger H."/>
            <person name="Symeonidi A."/>
            <person name="Radhakrishnan G.V."/>
            <person name="Van Nieuwerburgh F."/>
            <person name="Deforce D."/>
            <person name="Chang C."/>
            <person name="Karol K.G."/>
            <person name="Hedrich R."/>
            <person name="Ulvskov P."/>
            <person name="Glockner G."/>
            <person name="Delwiche C.F."/>
            <person name="Petrasek J."/>
            <person name="Van de Peer Y."/>
            <person name="Friml J."/>
            <person name="Beilby M."/>
            <person name="Dolan L."/>
            <person name="Kohara Y."/>
            <person name="Sugano S."/>
            <person name="Fujiyama A."/>
            <person name="Delaux P.-M."/>
            <person name="Quint M."/>
            <person name="TheiBen G."/>
            <person name="Hagemann M."/>
            <person name="Harholt J."/>
            <person name="Dunand C."/>
            <person name="Zachgo S."/>
            <person name="Langdale J."/>
            <person name="Maumus F."/>
            <person name="Straeten D.V.D."/>
            <person name="Gould S.B."/>
            <person name="Rensing S.A."/>
        </authorList>
    </citation>
    <scope>NUCLEOTIDE SEQUENCE [LARGE SCALE GENOMIC DNA]</scope>
    <source>
        <strain evidence="13 14">S276</strain>
    </source>
</reference>
<feature type="transmembrane region" description="Helical" evidence="10">
    <location>
        <begin position="396"/>
        <end position="421"/>
    </location>
</feature>
<evidence type="ECO:0000313" key="13">
    <source>
        <dbReference type="EMBL" id="GBG66197.1"/>
    </source>
</evidence>
<evidence type="ECO:0000256" key="10">
    <source>
        <dbReference type="RuleBase" id="RU362115"/>
    </source>
</evidence>
<comment type="caution">
    <text evidence="13">The sequence shown here is derived from an EMBL/GenBank/DDBJ whole genome shotgun (WGS) entry which is preliminary data.</text>
</comment>
<dbReference type="Gene3D" id="1.20.1540.10">
    <property type="entry name" value="Rhomboid-like"/>
    <property type="match status" value="1"/>
</dbReference>
<keyword evidence="14" id="KW-1185">Reference proteome</keyword>
<feature type="compositionally biased region" description="Basic and acidic residues" evidence="11">
    <location>
        <begin position="195"/>
        <end position="213"/>
    </location>
</feature>
<evidence type="ECO:0000256" key="1">
    <source>
        <dbReference type="ARBA" id="ARBA00000156"/>
    </source>
</evidence>
<accession>A0A388K829</accession>
<dbReference type="STRING" id="69332.A0A388K829"/>
<feature type="region of interest" description="Disordered" evidence="11">
    <location>
        <begin position="1"/>
        <end position="308"/>
    </location>
</feature>
<dbReference type="InterPro" id="IPR035952">
    <property type="entry name" value="Rhomboid-like_sf"/>
</dbReference>
<dbReference type="Pfam" id="PF01694">
    <property type="entry name" value="Rhomboid"/>
    <property type="match status" value="1"/>
</dbReference>
<keyword evidence="5 10" id="KW-0812">Transmembrane</keyword>
<feature type="domain" description="Peptidase S54 rhomboid" evidence="12">
    <location>
        <begin position="392"/>
        <end position="528"/>
    </location>
</feature>
<keyword evidence="7 10" id="KW-0720">Serine protease</keyword>
<keyword evidence="9 10" id="KW-0472">Membrane</keyword>
<evidence type="ECO:0000256" key="3">
    <source>
        <dbReference type="ARBA" id="ARBA00009045"/>
    </source>
</evidence>
<dbReference type="Proteomes" id="UP000265515">
    <property type="component" value="Unassembled WGS sequence"/>
</dbReference>
<sequence>MGPGAWRDVPFSRSSEVERGEWDATDPTAPPLPPQPTEYHVPLREESFSLSPSGLAPPTSPSQVSSTAEPWLSLDEDGGRQLGRRAANGRGGVAATQTGGVAVSPFPKAPTSLIGEEGSLYPQLMIGRGTADREEEQQQQQQRQRRWTDDEDMSTRPPSASPAVGNWGREVDEGERRTAGEGSVPYYLPVGSRSGGEERAREGGRGEMHKARVSEGTSGMEDDWNSPEPLLTGSTSRPQESRGQGGSSVEWGARTAGGGSGRGGHGGGTPSSRKAVERESSYGTEQGYSRGVPDDSSSGGGRKPKGDRGCCRRCTWLVPTVVIACCVVFVISMYRNNCSENAGAAANKCFLPSLGRFSFEPLKMNPMIGPSPRTLLNFGALETELLRKRHKNKYRLFTYVWLHAGVVHLVLNMLGVLVIGLRLEQEFGPWRTLLVYLVSAFGGSLMSALLLAGGVIVVGASGALFGLLGATLAELIVNWTIYGRRISTLVTLIFLIVVNLLVGLTPLVDNFSHIGGFVSGLLLGFVFLVKPQFGYLADDIQFKYNGYKDYTVYPVPPLPMDDPYVVIRPGAPPKRKHNQFQRTMRCIAFALLLFGLASATAFVLLNVDGNKACSWCKYMDCVETRFWDCDRQVRTVSCTLIIEGDTSITCPDGIRHFPLPVNASQREIERTCVNNCT</sequence>
<dbReference type="InterPro" id="IPR022764">
    <property type="entry name" value="Peptidase_S54_rhomboid_dom"/>
</dbReference>
<evidence type="ECO:0000256" key="8">
    <source>
        <dbReference type="ARBA" id="ARBA00022989"/>
    </source>
</evidence>
<feature type="transmembrane region" description="Helical" evidence="10">
    <location>
        <begin position="586"/>
        <end position="607"/>
    </location>
</feature>
<evidence type="ECO:0000256" key="5">
    <source>
        <dbReference type="ARBA" id="ARBA00022692"/>
    </source>
</evidence>
<gene>
    <name evidence="13" type="ORF">CBR_g57076</name>
</gene>
<dbReference type="Gramene" id="GBG66197">
    <property type="protein sequence ID" value="GBG66197"/>
    <property type="gene ID" value="CBR_g57076"/>
</dbReference>
<evidence type="ECO:0000256" key="9">
    <source>
        <dbReference type="ARBA" id="ARBA00023136"/>
    </source>
</evidence>
<name>A0A388K829_CHABU</name>
<dbReference type="EMBL" id="BFEA01000070">
    <property type="protein sequence ID" value="GBG66197.1"/>
    <property type="molecule type" value="Genomic_DNA"/>
</dbReference>
<protein>
    <recommendedName>
        <fullName evidence="10">RHOMBOID-like protein</fullName>
        <ecNumber evidence="10">3.4.21.105</ecNumber>
    </recommendedName>
</protein>
<dbReference type="EC" id="3.4.21.105" evidence="10"/>
<proteinExistence type="inferred from homology"/>
<keyword evidence="4 10" id="KW-0645">Protease</keyword>
<dbReference type="GO" id="GO:0016020">
    <property type="term" value="C:membrane"/>
    <property type="evidence" value="ECO:0007669"/>
    <property type="project" value="UniProtKB-SubCell"/>
</dbReference>
<feature type="compositionally biased region" description="Gly residues" evidence="11">
    <location>
        <begin position="255"/>
        <end position="269"/>
    </location>
</feature>
<dbReference type="GO" id="GO:0006508">
    <property type="term" value="P:proteolysis"/>
    <property type="evidence" value="ECO:0007669"/>
    <property type="project" value="UniProtKB-KW"/>
</dbReference>
<dbReference type="GO" id="GO:0004252">
    <property type="term" value="F:serine-type endopeptidase activity"/>
    <property type="evidence" value="ECO:0007669"/>
    <property type="project" value="InterPro"/>
</dbReference>
<dbReference type="PANTHER" id="PTHR22936">
    <property type="entry name" value="RHOMBOID-RELATED"/>
    <property type="match status" value="1"/>
</dbReference>
<dbReference type="OrthoDB" id="418595at2759"/>
<dbReference type="PANTHER" id="PTHR22936:SF69">
    <property type="entry name" value="RHOMBOID-LIKE PROTEIN"/>
    <property type="match status" value="1"/>
</dbReference>
<evidence type="ECO:0000256" key="7">
    <source>
        <dbReference type="ARBA" id="ARBA00022825"/>
    </source>
</evidence>
<comment type="similarity">
    <text evidence="3 10">Belongs to the peptidase S54 family.</text>
</comment>
<dbReference type="SUPFAM" id="SSF144091">
    <property type="entry name" value="Rhomboid-like"/>
    <property type="match status" value="1"/>
</dbReference>
<evidence type="ECO:0000259" key="12">
    <source>
        <dbReference type="Pfam" id="PF01694"/>
    </source>
</evidence>
<dbReference type="InterPro" id="IPR002610">
    <property type="entry name" value="Peptidase_S54_rhomboid-like"/>
</dbReference>
<comment type="catalytic activity">
    <reaction evidence="1 10">
        <text>Cleaves type-1 transmembrane domains using a catalytic dyad composed of serine and histidine that are contributed by different transmembrane domains.</text>
        <dbReference type="EC" id="3.4.21.105"/>
    </reaction>
</comment>
<keyword evidence="6 10" id="KW-0378">Hydrolase</keyword>
<evidence type="ECO:0000256" key="11">
    <source>
        <dbReference type="SAM" id="MobiDB-lite"/>
    </source>
</evidence>
<evidence type="ECO:0000256" key="6">
    <source>
        <dbReference type="ARBA" id="ARBA00022801"/>
    </source>
</evidence>
<comment type="subcellular location">
    <subcellularLocation>
        <location evidence="2 10">Membrane</location>
        <topology evidence="2 10">Multi-pass membrane protein</topology>
    </subcellularLocation>
</comment>
<feature type="compositionally biased region" description="Polar residues" evidence="11">
    <location>
        <begin position="232"/>
        <end position="242"/>
    </location>
</feature>
<evidence type="ECO:0000313" key="14">
    <source>
        <dbReference type="Proteomes" id="UP000265515"/>
    </source>
</evidence>
<feature type="transmembrane region" description="Helical" evidence="10">
    <location>
        <begin position="511"/>
        <end position="529"/>
    </location>
</feature>
<feature type="transmembrane region" description="Helical" evidence="10">
    <location>
        <begin position="316"/>
        <end position="334"/>
    </location>
</feature>